<dbReference type="EMBL" id="CP002959">
    <property type="protein sequence ID" value="AFM13100.1"/>
    <property type="molecule type" value="Genomic_DNA"/>
</dbReference>
<keyword evidence="2" id="KW-0449">Lipoprotein</keyword>
<sequence length="470" mass="50946">MVTRNMCARAIAFAHVFLVFHCSGSYAKKIRGAEEAFYSGDIDTAVQRITPLAQDSNAKDRLLYYMEAGVVYHAKGDFKTSNEIFGRADEMAEEIKTSISSSVAGFLLSDRESAFQGENFERILIKYYIALNQVLLGDIAAAKRTLRKLEVDLKDMKYEDAAYKQVLAARYLDALISEELKQYNDARVQYKNLEMFGVDGAWLARERYALAARARDAGDMAKYAAHKFSVLDTGVRTPAGKEAGELVVLVQTGKAAVKASRGNLMSDREFALALRVAIDVAILSQGKGLSTAGVIAMMGTAENPIPKFDVRDHSGVPPLSVMAAELTGAALLTDFDLMAQKNFNDNYSSYINKNVASIATKIVVAAVAADQLARQIRKNNDGVVGALGGLAVGLGAGGAVAATVKPDLRSWHMLPSGFAALRVWLPPGKYSLTVPDATSGYVVYGNYLQPFEIQAGKKSFVSLRAFKRGL</sequence>
<proteinExistence type="predicted"/>
<keyword evidence="1" id="KW-0812">Transmembrane</keyword>
<dbReference type="HOGENOM" id="CLU_035715_3_0_12"/>
<keyword evidence="3" id="KW-1185">Reference proteome</keyword>
<evidence type="ECO:0000313" key="2">
    <source>
        <dbReference type="EMBL" id="AFM13100.1"/>
    </source>
</evidence>
<dbReference type="KEGG" id="tpx:Turpa_2458"/>
<gene>
    <name evidence="2" type="ordered locus">Turpa_2458</name>
</gene>
<accession>I4B743</accession>
<reference evidence="2 3" key="1">
    <citation type="submission" date="2012-06" db="EMBL/GenBank/DDBJ databases">
        <title>The complete chromosome of genome of Turneriella parva DSM 21527.</title>
        <authorList>
            <consortium name="US DOE Joint Genome Institute (JGI-PGF)"/>
            <person name="Lucas S."/>
            <person name="Han J."/>
            <person name="Lapidus A."/>
            <person name="Bruce D."/>
            <person name="Goodwin L."/>
            <person name="Pitluck S."/>
            <person name="Peters L."/>
            <person name="Kyrpides N."/>
            <person name="Mavromatis K."/>
            <person name="Ivanova N."/>
            <person name="Mikhailova N."/>
            <person name="Chertkov O."/>
            <person name="Detter J.C."/>
            <person name="Tapia R."/>
            <person name="Han C."/>
            <person name="Land M."/>
            <person name="Hauser L."/>
            <person name="Markowitz V."/>
            <person name="Cheng J.-F."/>
            <person name="Hugenholtz P."/>
            <person name="Woyke T."/>
            <person name="Wu D."/>
            <person name="Gronow S."/>
            <person name="Wellnitz S."/>
            <person name="Brambilla E."/>
            <person name="Klenk H.-P."/>
            <person name="Eisen J.A."/>
        </authorList>
    </citation>
    <scope>NUCLEOTIDE SEQUENCE [LARGE SCALE GENOMIC DNA]</scope>
    <source>
        <strain evidence="3">ATCC BAA-1111 / DSM 21527 / NCTC 11395 / H</strain>
    </source>
</reference>
<evidence type="ECO:0000313" key="3">
    <source>
        <dbReference type="Proteomes" id="UP000006048"/>
    </source>
</evidence>
<name>I4B743_TURPD</name>
<dbReference type="STRING" id="869212.Turpa_2458"/>
<evidence type="ECO:0000256" key="1">
    <source>
        <dbReference type="SAM" id="Phobius"/>
    </source>
</evidence>
<organism evidence="2 3">
    <name type="scientific">Turneriella parva (strain ATCC BAA-1111 / DSM 21527 / NCTC 11395 / H)</name>
    <name type="common">Leptospira parva</name>
    <dbReference type="NCBI Taxonomy" id="869212"/>
    <lineage>
        <taxon>Bacteria</taxon>
        <taxon>Pseudomonadati</taxon>
        <taxon>Spirochaetota</taxon>
        <taxon>Spirochaetia</taxon>
        <taxon>Leptospirales</taxon>
        <taxon>Leptospiraceae</taxon>
        <taxon>Turneriella</taxon>
    </lineage>
</organism>
<keyword evidence="1" id="KW-1133">Transmembrane helix</keyword>
<dbReference type="RefSeq" id="WP_014803606.1">
    <property type="nucleotide sequence ID" value="NC_018020.1"/>
</dbReference>
<dbReference type="Proteomes" id="UP000006048">
    <property type="component" value="Chromosome"/>
</dbReference>
<feature type="transmembrane region" description="Helical" evidence="1">
    <location>
        <begin position="383"/>
        <end position="404"/>
    </location>
</feature>
<dbReference type="OrthoDB" id="9769023at2"/>
<dbReference type="AlphaFoldDB" id="I4B743"/>
<protein>
    <submittedName>
        <fullName evidence="2">Lipoprotein</fullName>
    </submittedName>
</protein>
<keyword evidence="1" id="KW-0472">Membrane</keyword>